<reference evidence="2" key="1">
    <citation type="submission" date="2019-05" db="EMBL/GenBank/DDBJ databases">
        <authorList>
            <consortium name="Pathogen Informatics"/>
        </authorList>
    </citation>
    <scope>NUCLEOTIDE SEQUENCE [LARGE SCALE GENOMIC DNA]</scope>
    <source>
        <strain evidence="2">NCTC12965</strain>
    </source>
</reference>
<feature type="transmembrane region" description="Helical" evidence="1">
    <location>
        <begin position="23"/>
        <end position="46"/>
    </location>
</feature>
<protein>
    <submittedName>
        <fullName evidence="2">Uncharacterized protein</fullName>
    </submittedName>
</protein>
<dbReference type="EMBL" id="CABEEZ010000030">
    <property type="protein sequence ID" value="VTR22931.1"/>
    <property type="molecule type" value="Genomic_DNA"/>
</dbReference>
<keyword evidence="1" id="KW-0812">Transmembrane</keyword>
<accession>A0A4U9U2Q8</accession>
<keyword evidence="1" id="KW-0472">Membrane</keyword>
<gene>
    <name evidence="2" type="ORF">NCTC12965_01630</name>
</gene>
<sequence>MPFILRYSGSPSDSNILMLRSEVVYLAPVSVKYILIYLLIAVYVCACQDRRSALFLLHQFTDPQYQTVGNSCPP</sequence>
<keyword evidence="1" id="KW-1133">Transmembrane helix</keyword>
<organism evidence="2">
    <name type="scientific">Serratia fonticola</name>
    <dbReference type="NCBI Taxonomy" id="47917"/>
    <lineage>
        <taxon>Bacteria</taxon>
        <taxon>Pseudomonadati</taxon>
        <taxon>Pseudomonadota</taxon>
        <taxon>Gammaproteobacteria</taxon>
        <taxon>Enterobacterales</taxon>
        <taxon>Yersiniaceae</taxon>
        <taxon>Serratia</taxon>
    </lineage>
</organism>
<proteinExistence type="predicted"/>
<name>A0A4U9U2Q8_SERFO</name>
<evidence type="ECO:0000313" key="2">
    <source>
        <dbReference type="EMBL" id="VTR22931.1"/>
    </source>
</evidence>
<evidence type="ECO:0000256" key="1">
    <source>
        <dbReference type="SAM" id="Phobius"/>
    </source>
</evidence>
<dbReference type="AlphaFoldDB" id="A0A4U9U2Q8"/>